<dbReference type="GO" id="GO:0004190">
    <property type="term" value="F:aspartic-type endopeptidase activity"/>
    <property type="evidence" value="ECO:0007669"/>
    <property type="project" value="InterPro"/>
</dbReference>
<dbReference type="InterPro" id="IPR001969">
    <property type="entry name" value="Aspartic_peptidase_AS"/>
</dbReference>
<comment type="caution">
    <text evidence="1">The sequence shown here is derived from an EMBL/GenBank/DDBJ whole genome shotgun (WGS) entry which is preliminary data.</text>
</comment>
<sequence>MERWIALALIAAGTEAVAQPPAVAPPAAPAMATPPAAIDSATGEDLSFLTADTRMTVPVRVAGEGPFPFVIDTGAQRTVISRQLARRLGLAAGPRVRLIAMSSTGEADTVIVPRLSVDTVTAGTLGGERIEAPAIDHALLGAPGMLGIDTLQGRRLAIDFAAERMTVTPSSAERRTRRAAADEIVIQARNLFGQLVVTQASVAGRKVRVILDTGTSISIGNAALRRLLGKRDPIASETFTGVLGQPMTGDYAIVREMTLGSATIQTLPVAFAEAAPFRAFGLADKPAILLGMDALRLFRRVEIDFARRELRLAMPRQATAAAF</sequence>
<dbReference type="Proteomes" id="UP000218784">
    <property type="component" value="Unassembled WGS sequence"/>
</dbReference>
<name>A0A2A4HYL4_9SPHN</name>
<gene>
    <name evidence="1" type="ORF">COA17_09590</name>
</gene>
<dbReference type="GO" id="GO:0006508">
    <property type="term" value="P:proteolysis"/>
    <property type="evidence" value="ECO:0007669"/>
    <property type="project" value="InterPro"/>
</dbReference>
<dbReference type="AlphaFoldDB" id="A0A2A4HYL4"/>
<organism evidence="1 2">
    <name type="scientific">Sphingomonas ginsenosidimutans</name>
    <dbReference type="NCBI Taxonomy" id="862134"/>
    <lineage>
        <taxon>Bacteria</taxon>
        <taxon>Pseudomonadati</taxon>
        <taxon>Pseudomonadota</taxon>
        <taxon>Alphaproteobacteria</taxon>
        <taxon>Sphingomonadales</taxon>
        <taxon>Sphingomonadaceae</taxon>
        <taxon>Sphingomonas</taxon>
    </lineage>
</organism>
<evidence type="ECO:0000313" key="2">
    <source>
        <dbReference type="Proteomes" id="UP000218784"/>
    </source>
</evidence>
<dbReference type="InterPro" id="IPR021109">
    <property type="entry name" value="Peptidase_aspartic_dom_sf"/>
</dbReference>
<evidence type="ECO:0000313" key="1">
    <source>
        <dbReference type="EMBL" id="PCG09131.1"/>
    </source>
</evidence>
<dbReference type="EMBL" id="NWVD01000003">
    <property type="protein sequence ID" value="PCG09131.1"/>
    <property type="molecule type" value="Genomic_DNA"/>
</dbReference>
<dbReference type="Gene3D" id="2.40.70.10">
    <property type="entry name" value="Acid Proteases"/>
    <property type="match status" value="2"/>
</dbReference>
<protein>
    <recommendedName>
        <fullName evidence="3">Peptidase A2 domain-containing protein</fullName>
    </recommendedName>
</protein>
<dbReference type="Pfam" id="PF13650">
    <property type="entry name" value="Asp_protease_2"/>
    <property type="match status" value="2"/>
</dbReference>
<dbReference type="CDD" id="cd05483">
    <property type="entry name" value="retropepsin_like_bacteria"/>
    <property type="match status" value="1"/>
</dbReference>
<evidence type="ECO:0008006" key="3">
    <source>
        <dbReference type="Google" id="ProtNLM"/>
    </source>
</evidence>
<keyword evidence="2" id="KW-1185">Reference proteome</keyword>
<accession>A0A2A4HYL4</accession>
<proteinExistence type="predicted"/>
<dbReference type="InterPro" id="IPR034122">
    <property type="entry name" value="Retropepsin-like_bacterial"/>
</dbReference>
<reference evidence="1 2" key="1">
    <citation type="submission" date="2017-09" db="EMBL/GenBank/DDBJ databases">
        <title>Sphingomonas ginsenosidimutans KACC 14949, whole genome shotgun sequence.</title>
        <authorList>
            <person name="Feng G."/>
            <person name="Zhu H."/>
        </authorList>
    </citation>
    <scope>NUCLEOTIDE SEQUENCE [LARGE SCALE GENOMIC DNA]</scope>
    <source>
        <strain evidence="1 2">KACC 14949</strain>
    </source>
</reference>
<dbReference type="SUPFAM" id="SSF50630">
    <property type="entry name" value="Acid proteases"/>
    <property type="match status" value="2"/>
</dbReference>
<dbReference type="PROSITE" id="PS00141">
    <property type="entry name" value="ASP_PROTEASE"/>
    <property type="match status" value="2"/>
</dbReference>